<sequence>MKKSTRVSWLGYSLMAASSLITLGIFIWIQIPLILALLLSGLSIRVFFVALNNPRDGSLGAAITSGIILAWLVLFYFIPWDIARSFKLTLVGLSAMYFLGSLLVYLSTGKQSQKA</sequence>
<protein>
    <submittedName>
        <fullName evidence="2">Uncharacterized protein</fullName>
    </submittedName>
</protein>
<gene>
    <name evidence="2" type="ORF">JP09_009290</name>
</gene>
<organism evidence="2 3">
    <name type="scientific">Dehalogenimonas etheniformans</name>
    <dbReference type="NCBI Taxonomy" id="1536648"/>
    <lineage>
        <taxon>Bacteria</taxon>
        <taxon>Bacillati</taxon>
        <taxon>Chloroflexota</taxon>
        <taxon>Dehalococcoidia</taxon>
        <taxon>Dehalococcoidales</taxon>
        <taxon>Dehalococcoidaceae</taxon>
        <taxon>Dehalogenimonas</taxon>
    </lineage>
</organism>
<dbReference type="Proteomes" id="UP000235653">
    <property type="component" value="Unassembled WGS sequence"/>
</dbReference>
<feature type="transmembrane region" description="Helical" evidence="1">
    <location>
        <begin position="58"/>
        <end position="78"/>
    </location>
</feature>
<name>A0A2P5P5E2_9CHLR</name>
<evidence type="ECO:0000313" key="3">
    <source>
        <dbReference type="Proteomes" id="UP000235653"/>
    </source>
</evidence>
<keyword evidence="3" id="KW-1185">Reference proteome</keyword>
<keyword evidence="1" id="KW-0472">Membrane</keyword>
<accession>A0A2P5P5E2</accession>
<dbReference type="EMBL" id="JQAN02000012">
    <property type="protein sequence ID" value="PPD57511.1"/>
    <property type="molecule type" value="Genomic_DNA"/>
</dbReference>
<evidence type="ECO:0000256" key="1">
    <source>
        <dbReference type="SAM" id="Phobius"/>
    </source>
</evidence>
<feature type="transmembrane region" description="Helical" evidence="1">
    <location>
        <begin position="90"/>
        <end position="108"/>
    </location>
</feature>
<comment type="caution">
    <text evidence="2">The sequence shown here is derived from an EMBL/GenBank/DDBJ whole genome shotgun (WGS) entry which is preliminary data.</text>
</comment>
<reference evidence="2 3" key="1">
    <citation type="journal article" date="2017" name="ISME J.">
        <title>Grape pomace compost harbors organohalide-respiring Dehalogenimonas species with novel reductive dehalogenase genes.</title>
        <authorList>
            <person name="Yang Y."/>
            <person name="Higgins S.A."/>
            <person name="Yan J."/>
            <person name="Simsir B."/>
            <person name="Chourey K."/>
            <person name="Iyer R."/>
            <person name="Hettich R.L."/>
            <person name="Baldwin B."/>
            <person name="Ogles D.M."/>
            <person name="Loffler F.E."/>
        </authorList>
    </citation>
    <scope>NUCLEOTIDE SEQUENCE [LARGE SCALE GENOMIC DNA]</scope>
    <source>
        <strain evidence="2 3">GP</strain>
    </source>
</reference>
<keyword evidence="1" id="KW-0812">Transmembrane</keyword>
<feature type="transmembrane region" description="Helical" evidence="1">
    <location>
        <begin position="7"/>
        <end position="27"/>
    </location>
</feature>
<proteinExistence type="predicted"/>
<feature type="transmembrane region" description="Helical" evidence="1">
    <location>
        <begin position="33"/>
        <end position="51"/>
    </location>
</feature>
<dbReference type="AlphaFoldDB" id="A0A2P5P5E2"/>
<keyword evidence="1" id="KW-1133">Transmembrane helix</keyword>
<evidence type="ECO:0000313" key="2">
    <source>
        <dbReference type="EMBL" id="PPD57511.1"/>
    </source>
</evidence>